<dbReference type="EC" id="2.7.7.41" evidence="6 18"/>
<dbReference type="Proteomes" id="UP000018700">
    <property type="component" value="Chromosome"/>
</dbReference>
<comment type="pathway">
    <text evidence="4">Lipid metabolism.</text>
</comment>
<gene>
    <name evidence="20" type="primary">cdsA</name>
    <name evidence="20" type="ORF">P856_464</name>
</gene>
<evidence type="ECO:0000256" key="3">
    <source>
        <dbReference type="ARBA" id="ARBA00005119"/>
    </source>
</evidence>
<dbReference type="Pfam" id="PF01148">
    <property type="entry name" value="CTP_transf_1"/>
    <property type="match status" value="1"/>
</dbReference>
<evidence type="ECO:0000256" key="18">
    <source>
        <dbReference type="RuleBase" id="RU003938"/>
    </source>
</evidence>
<dbReference type="InterPro" id="IPR000374">
    <property type="entry name" value="PC_trans"/>
</dbReference>
<evidence type="ECO:0000256" key="13">
    <source>
        <dbReference type="ARBA" id="ARBA00022989"/>
    </source>
</evidence>
<evidence type="ECO:0000256" key="5">
    <source>
        <dbReference type="ARBA" id="ARBA00010185"/>
    </source>
</evidence>
<evidence type="ECO:0000256" key="14">
    <source>
        <dbReference type="ARBA" id="ARBA00023098"/>
    </source>
</evidence>
<dbReference type="PANTHER" id="PTHR46382:SF1">
    <property type="entry name" value="PHOSPHATIDATE CYTIDYLYLTRANSFERASE"/>
    <property type="match status" value="1"/>
</dbReference>
<evidence type="ECO:0000256" key="15">
    <source>
        <dbReference type="ARBA" id="ARBA00023136"/>
    </source>
</evidence>
<dbReference type="GO" id="GO:0004605">
    <property type="term" value="F:phosphatidate cytidylyltransferase activity"/>
    <property type="evidence" value="ECO:0007669"/>
    <property type="project" value="UniProtKB-EC"/>
</dbReference>
<evidence type="ECO:0000256" key="16">
    <source>
        <dbReference type="ARBA" id="ARBA00023209"/>
    </source>
</evidence>
<evidence type="ECO:0000256" key="6">
    <source>
        <dbReference type="ARBA" id="ARBA00012487"/>
    </source>
</evidence>
<evidence type="ECO:0000256" key="10">
    <source>
        <dbReference type="ARBA" id="ARBA00022679"/>
    </source>
</evidence>
<keyword evidence="17" id="KW-1208">Phospholipid metabolism</keyword>
<evidence type="ECO:0000313" key="20">
    <source>
        <dbReference type="EMBL" id="AHC73682.1"/>
    </source>
</evidence>
<dbReference type="UniPathway" id="UPA00557">
    <property type="reaction ID" value="UER00614"/>
</dbReference>
<evidence type="ECO:0000256" key="12">
    <source>
        <dbReference type="ARBA" id="ARBA00022695"/>
    </source>
</evidence>
<keyword evidence="15 19" id="KW-0472">Membrane</keyword>
<dbReference type="PATRIC" id="fig|1401328.3.peg.453"/>
<feature type="transmembrane region" description="Helical" evidence="19">
    <location>
        <begin position="217"/>
        <end position="235"/>
    </location>
</feature>
<keyword evidence="16" id="KW-0594">Phospholipid biosynthesis</keyword>
<comment type="subcellular location">
    <subcellularLocation>
        <location evidence="2">Cell membrane</location>
        <topology evidence="2">Multi-pass membrane protein</topology>
    </subcellularLocation>
</comment>
<evidence type="ECO:0000256" key="2">
    <source>
        <dbReference type="ARBA" id="ARBA00004651"/>
    </source>
</evidence>
<evidence type="ECO:0000256" key="9">
    <source>
        <dbReference type="ARBA" id="ARBA00022516"/>
    </source>
</evidence>
<organism evidence="20 21">
    <name type="scientific">Candidatus Endolissoclinum faulkneri L5</name>
    <dbReference type="NCBI Taxonomy" id="1401328"/>
    <lineage>
        <taxon>Bacteria</taxon>
        <taxon>Pseudomonadati</taxon>
        <taxon>Pseudomonadota</taxon>
        <taxon>Alphaproteobacteria</taxon>
        <taxon>Rhodospirillales</taxon>
        <taxon>Rhodospirillaceae</taxon>
        <taxon>Candidatus Endolissoclinum</taxon>
    </lineage>
</organism>
<feature type="transmembrane region" description="Helical" evidence="19">
    <location>
        <begin position="264"/>
        <end position="284"/>
    </location>
</feature>
<comment type="similarity">
    <text evidence="5 18">Belongs to the CDS family.</text>
</comment>
<evidence type="ECO:0000256" key="8">
    <source>
        <dbReference type="ARBA" id="ARBA00022475"/>
    </source>
</evidence>
<comment type="pathway">
    <text evidence="3 18">Phospholipid metabolism; CDP-diacylglycerol biosynthesis; CDP-diacylglycerol from sn-glycerol 3-phosphate: step 3/3.</text>
</comment>
<dbReference type="GO" id="GO:0016024">
    <property type="term" value="P:CDP-diacylglycerol biosynthetic process"/>
    <property type="evidence" value="ECO:0007669"/>
    <property type="project" value="UniProtKB-UniPathway"/>
</dbReference>
<keyword evidence="10 18" id="KW-0808">Transferase</keyword>
<protein>
    <recommendedName>
        <fullName evidence="7 18">Phosphatidate cytidylyltransferase</fullName>
        <ecNumber evidence="6 18">2.7.7.41</ecNumber>
    </recommendedName>
</protein>
<keyword evidence="8" id="KW-1003">Cell membrane</keyword>
<dbReference type="AlphaFoldDB" id="V9TU66"/>
<evidence type="ECO:0000256" key="19">
    <source>
        <dbReference type="SAM" id="Phobius"/>
    </source>
</evidence>
<feature type="transmembrane region" description="Helical" evidence="19">
    <location>
        <begin position="27"/>
        <end position="44"/>
    </location>
</feature>
<feature type="transmembrane region" description="Helical" evidence="19">
    <location>
        <begin position="119"/>
        <end position="141"/>
    </location>
</feature>
<comment type="catalytic activity">
    <reaction evidence="1 18">
        <text>a 1,2-diacyl-sn-glycero-3-phosphate + CTP + H(+) = a CDP-1,2-diacyl-sn-glycerol + diphosphate</text>
        <dbReference type="Rhea" id="RHEA:16229"/>
        <dbReference type="ChEBI" id="CHEBI:15378"/>
        <dbReference type="ChEBI" id="CHEBI:33019"/>
        <dbReference type="ChEBI" id="CHEBI:37563"/>
        <dbReference type="ChEBI" id="CHEBI:58332"/>
        <dbReference type="ChEBI" id="CHEBI:58608"/>
        <dbReference type="EC" id="2.7.7.41"/>
    </reaction>
</comment>
<keyword evidence="11 18" id="KW-0812">Transmembrane</keyword>
<sequence length="286" mass="30964">MKKIFKDNRINYASTLNERFDDLCKRVISSLVLLPPTVLLIWIGGLAFELGILVIASCMLWEWGGLIAIPSDRYRTRLILVVAMLACFLMALVFCFSAGMVCALLSGSIFVIFAKNLRIVKLFWLGVAIIATIIPTLGIVWMRSHIEFGLETVIYVITSVIATDIGAYATGKIIGGPKLLPKVSPSKTWAGLAGGIAASMLIAAIFTIVLKDARGPALLPIAICITLVAQIGDLLESSIKRHFNVKDSGTLIPGHGGVLDRVDGMMTVLPIITLAIWISGRSVLQW</sequence>
<keyword evidence="12 18" id="KW-0548">Nucleotidyltransferase</keyword>
<feature type="transmembrane region" description="Helical" evidence="19">
    <location>
        <begin position="189"/>
        <end position="210"/>
    </location>
</feature>
<dbReference type="STRING" id="1401328.P856_464"/>
<keyword evidence="13 19" id="KW-1133">Transmembrane helix</keyword>
<dbReference type="HOGENOM" id="CLU_037294_1_1_5"/>
<evidence type="ECO:0000256" key="1">
    <source>
        <dbReference type="ARBA" id="ARBA00001698"/>
    </source>
</evidence>
<accession>V9TU66</accession>
<evidence type="ECO:0000313" key="21">
    <source>
        <dbReference type="Proteomes" id="UP000018700"/>
    </source>
</evidence>
<keyword evidence="21" id="KW-1185">Reference proteome</keyword>
<dbReference type="PANTHER" id="PTHR46382">
    <property type="entry name" value="PHOSPHATIDATE CYTIDYLYLTRANSFERASE"/>
    <property type="match status" value="1"/>
</dbReference>
<dbReference type="eggNOG" id="COG4589">
    <property type="taxonomic scope" value="Bacteria"/>
</dbReference>
<name>V9TU66_9PROT</name>
<feature type="transmembrane region" description="Helical" evidence="19">
    <location>
        <begin position="148"/>
        <end position="169"/>
    </location>
</feature>
<dbReference type="GO" id="GO:0005886">
    <property type="term" value="C:plasma membrane"/>
    <property type="evidence" value="ECO:0007669"/>
    <property type="project" value="UniProtKB-SubCell"/>
</dbReference>
<feature type="transmembrane region" description="Helical" evidence="19">
    <location>
        <begin position="50"/>
        <end position="69"/>
    </location>
</feature>
<dbReference type="OrthoDB" id="9799199at2"/>
<reference evidence="20 21" key="1">
    <citation type="journal article" date="2013" name="PLoS ONE">
        <title>Bacterial endosymbiosis in a chordate host: long-term co-evolution and conservation of secondary metabolism.</title>
        <authorList>
            <person name="Kwan J.C."/>
            <person name="Schmidt E.W."/>
        </authorList>
    </citation>
    <scope>NUCLEOTIDE SEQUENCE [LARGE SCALE GENOMIC DNA]</scope>
    <source>
        <strain evidence="21">faulkneri L5</strain>
    </source>
</reference>
<dbReference type="PROSITE" id="PS01315">
    <property type="entry name" value="CDS"/>
    <property type="match status" value="1"/>
</dbReference>
<dbReference type="EMBL" id="CP006745">
    <property type="protein sequence ID" value="AHC73682.1"/>
    <property type="molecule type" value="Genomic_DNA"/>
</dbReference>
<keyword evidence="9" id="KW-0444">Lipid biosynthesis</keyword>
<evidence type="ECO:0000256" key="17">
    <source>
        <dbReference type="ARBA" id="ARBA00023264"/>
    </source>
</evidence>
<dbReference type="RefSeq" id="WP_025300561.1">
    <property type="nucleotide sequence ID" value="NZ_CP006745.1"/>
</dbReference>
<dbReference type="KEGG" id="efk:P856_464"/>
<feature type="transmembrane region" description="Helical" evidence="19">
    <location>
        <begin position="81"/>
        <end position="113"/>
    </location>
</feature>
<evidence type="ECO:0000256" key="4">
    <source>
        <dbReference type="ARBA" id="ARBA00005189"/>
    </source>
</evidence>
<evidence type="ECO:0000256" key="11">
    <source>
        <dbReference type="ARBA" id="ARBA00022692"/>
    </source>
</evidence>
<evidence type="ECO:0000256" key="7">
    <source>
        <dbReference type="ARBA" id="ARBA00019373"/>
    </source>
</evidence>
<proteinExistence type="inferred from homology"/>
<keyword evidence="14" id="KW-0443">Lipid metabolism</keyword>